<evidence type="ECO:0000256" key="4">
    <source>
        <dbReference type="ARBA" id="ARBA00023239"/>
    </source>
</evidence>
<keyword evidence="4" id="KW-0456">Lyase</keyword>
<dbReference type="SUPFAM" id="SSF51316">
    <property type="entry name" value="Mss4-like"/>
    <property type="match status" value="1"/>
</dbReference>
<evidence type="ECO:0000256" key="3">
    <source>
        <dbReference type="ARBA" id="ARBA00022833"/>
    </source>
</evidence>
<organism evidence="6 7">
    <name type="scientific">Vibrio maritimus</name>
    <dbReference type="NCBI Taxonomy" id="990268"/>
    <lineage>
        <taxon>Bacteria</taxon>
        <taxon>Pseudomonadati</taxon>
        <taxon>Pseudomonadota</taxon>
        <taxon>Gammaproteobacteria</taxon>
        <taxon>Vibrionales</taxon>
        <taxon>Vibrionaceae</taxon>
        <taxon>Vibrio</taxon>
    </lineage>
</organism>
<comment type="similarity">
    <text evidence="1">Belongs to the Gfa family.</text>
</comment>
<proteinExistence type="inferred from homology"/>
<dbReference type="GO" id="GO:0016846">
    <property type="term" value="F:carbon-sulfur lyase activity"/>
    <property type="evidence" value="ECO:0007669"/>
    <property type="project" value="InterPro"/>
</dbReference>
<evidence type="ECO:0000259" key="5">
    <source>
        <dbReference type="PROSITE" id="PS51891"/>
    </source>
</evidence>
<evidence type="ECO:0000313" key="6">
    <source>
        <dbReference type="EMBL" id="GAL19053.1"/>
    </source>
</evidence>
<reference evidence="6 7" key="1">
    <citation type="submission" date="2014-09" db="EMBL/GenBank/DDBJ databases">
        <title>Vibrio maritimus JCM 19235. (C45) whole genome shotgun sequence.</title>
        <authorList>
            <person name="Sawabe T."/>
            <person name="Meirelles P."/>
            <person name="Nakanishi M."/>
            <person name="Sayaka M."/>
            <person name="Hattori M."/>
            <person name="Ohkuma M."/>
        </authorList>
    </citation>
    <scope>NUCLEOTIDE SEQUENCE [LARGE SCALE GENOMIC DNA]</scope>
    <source>
        <strain evidence="7">JCM19235</strain>
    </source>
</reference>
<evidence type="ECO:0000313" key="7">
    <source>
        <dbReference type="Proteomes" id="UP000029228"/>
    </source>
</evidence>
<sequence>MPTTIKGRCLCGSVEFELEDRFENFYFCYCEQCRKVTGSSHASNAITDKHNLTWLKGDDLVVRFDHPEGSFSKVFCSRCGSGLPHESQNGTDLVVPVGSLDSAPSLSPTAQIFSAEKTKWFNEGISAPEYKGFKTIK</sequence>
<keyword evidence="7" id="KW-1185">Reference proteome</keyword>
<dbReference type="PANTHER" id="PTHR33337">
    <property type="entry name" value="GFA DOMAIN-CONTAINING PROTEIN"/>
    <property type="match status" value="1"/>
</dbReference>
<evidence type="ECO:0000256" key="1">
    <source>
        <dbReference type="ARBA" id="ARBA00005495"/>
    </source>
</evidence>
<dbReference type="AlphaFoldDB" id="A0A090RWY5"/>
<dbReference type="EMBL" id="BBMR01000003">
    <property type="protein sequence ID" value="GAL19053.1"/>
    <property type="molecule type" value="Genomic_DNA"/>
</dbReference>
<protein>
    <submittedName>
        <fullName evidence="6">Gfa-like protein</fullName>
    </submittedName>
</protein>
<dbReference type="PANTHER" id="PTHR33337:SF40">
    <property type="entry name" value="CENP-V_GFA DOMAIN-CONTAINING PROTEIN-RELATED"/>
    <property type="match status" value="1"/>
</dbReference>
<dbReference type="Gene3D" id="3.90.1590.10">
    <property type="entry name" value="glutathione-dependent formaldehyde- activating enzyme (gfa)"/>
    <property type="match status" value="1"/>
</dbReference>
<dbReference type="STRING" id="990268.JCM19235_2476"/>
<dbReference type="PROSITE" id="PS51891">
    <property type="entry name" value="CENP_V_GFA"/>
    <property type="match status" value="1"/>
</dbReference>
<accession>A0A090RWY5</accession>
<name>A0A090RWY5_9VIBR</name>
<comment type="caution">
    <text evidence="6">The sequence shown here is derived from an EMBL/GenBank/DDBJ whole genome shotgun (WGS) entry which is preliminary data.</text>
</comment>
<dbReference type="InterPro" id="IPR006913">
    <property type="entry name" value="CENP-V/GFA"/>
</dbReference>
<dbReference type="GO" id="GO:0046872">
    <property type="term" value="F:metal ion binding"/>
    <property type="evidence" value="ECO:0007669"/>
    <property type="project" value="UniProtKB-KW"/>
</dbReference>
<keyword evidence="3" id="KW-0862">Zinc</keyword>
<dbReference type="OrthoDB" id="9786619at2"/>
<keyword evidence="2" id="KW-0479">Metal-binding</keyword>
<dbReference type="Pfam" id="PF04828">
    <property type="entry name" value="GFA"/>
    <property type="match status" value="1"/>
</dbReference>
<feature type="domain" description="CENP-V/GFA" evidence="5">
    <location>
        <begin position="5"/>
        <end position="122"/>
    </location>
</feature>
<dbReference type="InterPro" id="IPR011057">
    <property type="entry name" value="Mss4-like_sf"/>
</dbReference>
<evidence type="ECO:0000256" key="2">
    <source>
        <dbReference type="ARBA" id="ARBA00022723"/>
    </source>
</evidence>
<gene>
    <name evidence="6" type="ORF">JCM19235_2476</name>
</gene>
<dbReference type="Proteomes" id="UP000029228">
    <property type="component" value="Unassembled WGS sequence"/>
</dbReference>